<keyword evidence="4" id="KW-1185">Reference proteome</keyword>
<accession>A0A7X1F981</accession>
<feature type="region of interest" description="Disordered" evidence="1">
    <location>
        <begin position="287"/>
        <end position="306"/>
    </location>
</feature>
<feature type="signal peptide" evidence="2">
    <location>
        <begin position="1"/>
        <end position="20"/>
    </location>
</feature>
<evidence type="ECO:0000313" key="4">
    <source>
        <dbReference type="Proteomes" id="UP000520156"/>
    </source>
</evidence>
<reference evidence="3 4" key="1">
    <citation type="submission" date="2020-08" db="EMBL/GenBank/DDBJ databases">
        <title>The genome sequence of Novosphingobium flavum 4Y4.</title>
        <authorList>
            <person name="Liu Y."/>
        </authorList>
    </citation>
    <scope>NUCLEOTIDE SEQUENCE [LARGE SCALE GENOMIC DNA]</scope>
    <source>
        <strain evidence="3 4">4Y4</strain>
    </source>
</reference>
<comment type="caution">
    <text evidence="3">The sequence shown here is derived from an EMBL/GenBank/DDBJ whole genome shotgun (WGS) entry which is preliminary data.</text>
</comment>
<dbReference type="Proteomes" id="UP000520156">
    <property type="component" value="Unassembled WGS sequence"/>
</dbReference>
<dbReference type="RefSeq" id="WP_185684101.1">
    <property type="nucleotide sequence ID" value="NZ_JACLAU010000024.1"/>
</dbReference>
<organism evidence="3 4">
    <name type="scientific">Novosphingobium aerophilum</name>
    <dbReference type="NCBI Taxonomy" id="2839843"/>
    <lineage>
        <taxon>Bacteria</taxon>
        <taxon>Pseudomonadati</taxon>
        <taxon>Pseudomonadota</taxon>
        <taxon>Alphaproteobacteria</taxon>
        <taxon>Sphingomonadales</taxon>
        <taxon>Sphingomonadaceae</taxon>
        <taxon>Novosphingobium</taxon>
    </lineage>
</organism>
<keyword evidence="2" id="KW-0732">Signal</keyword>
<dbReference type="AlphaFoldDB" id="A0A7X1F981"/>
<evidence type="ECO:0000256" key="2">
    <source>
        <dbReference type="SAM" id="SignalP"/>
    </source>
</evidence>
<evidence type="ECO:0000313" key="3">
    <source>
        <dbReference type="EMBL" id="MBC2652708.1"/>
    </source>
</evidence>
<sequence length="306" mass="32713">MKLRTAAILSALCCSASALAAEPSDITVNGLYVSPAEQRQAITRFVKRMAVSNEMGQAARRDAPFCPVVVGLRDEYVGVILRHMREAAAATRRITEAPAGCSPNLAVIFTPNGRAAAQRMGSSQPLWLDEGNSVMRDAFLRSDRAVRWAYSTLPLTADGVPVMEPIARHYGHSLISTQVKLDLTGTLVIIDVNKAEGFPLDAIASYAAMVSFAPVAHNDSLMAATPSVLGMFARSGPRIAAEQRLSDWDRAYLEAVYAMPIDRPWWQQRSALIARMNAALTAAREAGAGAAPEAPPATGPDRPGGV</sequence>
<gene>
    <name evidence="3" type="ORF">H7F49_13480</name>
</gene>
<proteinExistence type="predicted"/>
<evidence type="ECO:0000256" key="1">
    <source>
        <dbReference type="SAM" id="MobiDB-lite"/>
    </source>
</evidence>
<dbReference type="EMBL" id="JACLAU010000024">
    <property type="protein sequence ID" value="MBC2652708.1"/>
    <property type="molecule type" value="Genomic_DNA"/>
</dbReference>
<name>A0A7X1F981_9SPHN</name>
<feature type="chain" id="PRO_5030629614" evidence="2">
    <location>
        <begin position="21"/>
        <end position="306"/>
    </location>
</feature>
<protein>
    <submittedName>
        <fullName evidence="3">Uncharacterized protein</fullName>
    </submittedName>
</protein>